<reference evidence="1 2" key="1">
    <citation type="submission" date="2019-10" db="EMBL/GenBank/DDBJ databases">
        <title>Thermopilla bonchosmolovskayae gen. nov., sp. nov., a moderately thermophilic Chloroflexi bacterium from a Chukotka hot spring (Arctic, Russia), representing a novel classis Thermopillaia, which include previously uncultivated lineage OLB14.</title>
        <authorList>
            <person name="Kochetkova T.V."/>
            <person name="Zayulina K.S."/>
            <person name="Zhigarkov V.S."/>
            <person name="Minaev N.V."/>
            <person name="Novikov A."/>
            <person name="Toshchakov S.V."/>
            <person name="Elcheninov A.G."/>
            <person name="Kublanov I.V."/>
        </authorList>
    </citation>
    <scope>NUCLEOTIDE SEQUENCE [LARGE SCALE GENOMIC DNA]</scope>
    <source>
        <strain evidence="1 2">3753O</strain>
    </source>
</reference>
<evidence type="ECO:0000313" key="2">
    <source>
        <dbReference type="Proteomes" id="UP000326331"/>
    </source>
</evidence>
<keyword evidence="2" id="KW-1185">Reference proteome</keyword>
<name>A0ABX6C4F8_9CHLR</name>
<proteinExistence type="predicted"/>
<sequence length="471" mass="52596">MIFAGSLPATILQKTQYVGMGIRILPVRRPAEQTTTTTRPGETMPQFMPFRGLRYTPAAGPLDDLLAPPYDVITPAMQRALAERNPCNAVHLELADGGEERYARVASLLRDWTERQLLARDPAPMLYVYEQEFIEGGHIYTRRGVIAAVEAQPWEAGGVKPHEFTMSGPKEDRLKLLQATGVQFSPVFCIARDRAGQLRQFIERVIAELPPTAVATSFEGDHHRFWAVEAGSYEMRQLAPLLAESFYIADGHHRYETAVNYRNWRLAQGELPPTHPARFTMAAIVAADDPGLVIRPIHRLVPRPAPADWRRRLGDAFEIEHVKLPEGEPERTEALMALLETCDTVALELEPRQVYALRRRPGARLAGSIPAGRSEAWLGIGPNVLRYGVLEPLWNISDEDLAAGAIAYTHDLEEVFAFLDDRPGSSAAFLLNPVSIEDVMRLADQGERMPQKSTFFHPKLGTGLVFYPLEP</sequence>
<dbReference type="PANTHER" id="PTHR36454">
    <property type="entry name" value="LMO2823 PROTEIN"/>
    <property type="match status" value="1"/>
</dbReference>
<dbReference type="Proteomes" id="UP000326331">
    <property type="component" value="Chromosome"/>
</dbReference>
<dbReference type="Pfam" id="PF06245">
    <property type="entry name" value="DUF1015"/>
    <property type="match status" value="1"/>
</dbReference>
<accession>A0ABX6C4F8</accession>
<dbReference type="PANTHER" id="PTHR36454:SF1">
    <property type="entry name" value="DUF1015 DOMAIN-CONTAINING PROTEIN"/>
    <property type="match status" value="1"/>
</dbReference>
<dbReference type="EMBL" id="CP042829">
    <property type="protein sequence ID" value="QFG04132.1"/>
    <property type="molecule type" value="Genomic_DNA"/>
</dbReference>
<dbReference type="InterPro" id="IPR008323">
    <property type="entry name" value="UCP033563"/>
</dbReference>
<protein>
    <submittedName>
        <fullName evidence="1">DUF1015 domain-containing protein</fullName>
    </submittedName>
</protein>
<organism evidence="1 2">
    <name type="scientific">Tepidiforma bonchosmolovskayae</name>
    <dbReference type="NCBI Taxonomy" id="2601677"/>
    <lineage>
        <taxon>Bacteria</taxon>
        <taxon>Bacillati</taxon>
        <taxon>Chloroflexota</taxon>
        <taxon>Tepidiformia</taxon>
        <taxon>Tepidiformales</taxon>
        <taxon>Tepidiformaceae</taxon>
        <taxon>Tepidiforma</taxon>
    </lineage>
</organism>
<evidence type="ECO:0000313" key="1">
    <source>
        <dbReference type="EMBL" id="QFG04132.1"/>
    </source>
</evidence>
<gene>
    <name evidence="1" type="ORF">Tbon_12895</name>
</gene>